<organism evidence="9 10">
    <name type="scientific">Gracilariopsis chorda</name>
    <dbReference type="NCBI Taxonomy" id="448386"/>
    <lineage>
        <taxon>Eukaryota</taxon>
        <taxon>Rhodophyta</taxon>
        <taxon>Florideophyceae</taxon>
        <taxon>Rhodymeniophycidae</taxon>
        <taxon>Gracilariales</taxon>
        <taxon>Gracilariaceae</taxon>
        <taxon>Gracilariopsis</taxon>
    </lineage>
</organism>
<dbReference type="GO" id="GO:0005762">
    <property type="term" value="C:mitochondrial large ribosomal subunit"/>
    <property type="evidence" value="ECO:0007669"/>
    <property type="project" value="TreeGrafter"/>
</dbReference>
<dbReference type="PANTHER" id="PTHR13501:SF8">
    <property type="entry name" value="LARGE RIBOSOMAL SUBUNIT PROTEIN UL22M"/>
    <property type="match status" value="1"/>
</dbReference>
<evidence type="ECO:0000256" key="2">
    <source>
        <dbReference type="ARBA" id="ARBA00009451"/>
    </source>
</evidence>
<dbReference type="STRING" id="448386.A0A2V3J392"/>
<protein>
    <recommendedName>
        <fullName evidence="5">Large ribosomal subunit protein uL22c</fullName>
    </recommendedName>
    <alternativeName>
        <fullName evidence="6">50S ribosomal protein L22, chloroplastic</fullName>
    </alternativeName>
</protein>
<evidence type="ECO:0000256" key="7">
    <source>
        <dbReference type="RuleBase" id="RU004005"/>
    </source>
</evidence>
<dbReference type="PANTHER" id="PTHR13501">
    <property type="entry name" value="CHLOROPLAST 50S RIBOSOMAL PROTEIN L22-RELATED"/>
    <property type="match status" value="1"/>
</dbReference>
<gene>
    <name evidence="9" type="ORF">BWQ96_01253</name>
</gene>
<comment type="function">
    <text evidence="1">This protein binds specifically to 23S rRNA.</text>
</comment>
<evidence type="ECO:0000256" key="8">
    <source>
        <dbReference type="SAM" id="MobiDB-lite"/>
    </source>
</evidence>
<dbReference type="Pfam" id="PF00237">
    <property type="entry name" value="Ribosomal_L22"/>
    <property type="match status" value="1"/>
</dbReference>
<dbReference type="AlphaFoldDB" id="A0A2V3J392"/>
<dbReference type="SUPFAM" id="SSF54843">
    <property type="entry name" value="Ribosomal protein L22"/>
    <property type="match status" value="1"/>
</dbReference>
<comment type="caution">
    <text evidence="9">The sequence shown here is derived from an EMBL/GenBank/DDBJ whole genome shotgun (WGS) entry which is preliminary data.</text>
</comment>
<comment type="similarity">
    <text evidence="2 7">Belongs to the universal ribosomal protein uL22 family.</text>
</comment>
<dbReference type="Proteomes" id="UP000247409">
    <property type="component" value="Unassembled WGS sequence"/>
</dbReference>
<dbReference type="GO" id="GO:0006412">
    <property type="term" value="P:translation"/>
    <property type="evidence" value="ECO:0007669"/>
    <property type="project" value="InterPro"/>
</dbReference>
<dbReference type="InterPro" id="IPR036394">
    <property type="entry name" value="Ribosomal_uL22_sf"/>
</dbReference>
<sequence>MLFTRTVNHLRSSIHRSLHSSAPKRCSPEFLDIAEEQSNPPPMRVPQPKWPLDPRGEEIRTAKARRLGINTSPHKLNLVAKLVRNLRIEEARRQLAGCKKKTAPYVMATIEAAVKNARAFNLREDRLVVDEAFVGKGRYLPRIRPWHGKGRYGVEHKKYAHLTVKLRELDEELWEARVMTKYFHMRRGKGLRDDENHPIHSSKLVSWVSDLDDSYKKTRERITGLKALLNSDDHGADPSKDASSPTSQHK</sequence>
<evidence type="ECO:0000256" key="6">
    <source>
        <dbReference type="ARBA" id="ARBA00035416"/>
    </source>
</evidence>
<evidence type="ECO:0000313" key="9">
    <source>
        <dbReference type="EMBL" id="PXF48911.1"/>
    </source>
</evidence>
<keyword evidence="4 7" id="KW-0687">Ribonucleoprotein</keyword>
<proteinExistence type="inferred from homology"/>
<evidence type="ECO:0000313" key="10">
    <source>
        <dbReference type="Proteomes" id="UP000247409"/>
    </source>
</evidence>
<feature type="compositionally biased region" description="Basic and acidic residues" evidence="8">
    <location>
        <begin position="231"/>
        <end position="240"/>
    </location>
</feature>
<dbReference type="PROSITE" id="PS00464">
    <property type="entry name" value="RIBOSOMAL_L22"/>
    <property type="match status" value="1"/>
</dbReference>
<feature type="compositionally biased region" description="Polar residues" evidence="8">
    <location>
        <begin position="241"/>
        <end position="250"/>
    </location>
</feature>
<name>A0A2V3J392_9FLOR</name>
<dbReference type="Gene3D" id="3.90.470.10">
    <property type="entry name" value="Ribosomal protein L22/L17"/>
    <property type="match status" value="1"/>
</dbReference>
<evidence type="ECO:0000256" key="1">
    <source>
        <dbReference type="ARBA" id="ARBA00003611"/>
    </source>
</evidence>
<dbReference type="GO" id="GO:0003735">
    <property type="term" value="F:structural constituent of ribosome"/>
    <property type="evidence" value="ECO:0007669"/>
    <property type="project" value="InterPro"/>
</dbReference>
<keyword evidence="3 7" id="KW-0689">Ribosomal protein</keyword>
<keyword evidence="10" id="KW-1185">Reference proteome</keyword>
<accession>A0A2V3J392</accession>
<evidence type="ECO:0000256" key="3">
    <source>
        <dbReference type="ARBA" id="ARBA00022980"/>
    </source>
</evidence>
<dbReference type="InterPro" id="IPR047867">
    <property type="entry name" value="Ribosomal_uL22_bac/org-type"/>
</dbReference>
<feature type="region of interest" description="Disordered" evidence="8">
    <location>
        <begin position="226"/>
        <end position="250"/>
    </location>
</feature>
<dbReference type="CDD" id="cd00336">
    <property type="entry name" value="Ribosomal_L22"/>
    <property type="match status" value="1"/>
</dbReference>
<dbReference type="InterPro" id="IPR018260">
    <property type="entry name" value="Ribosomal_uL22_CS"/>
</dbReference>
<dbReference type="InterPro" id="IPR001063">
    <property type="entry name" value="Ribosomal_uL22"/>
</dbReference>
<evidence type="ECO:0000256" key="5">
    <source>
        <dbReference type="ARBA" id="ARBA00035285"/>
    </source>
</evidence>
<evidence type="ECO:0000256" key="4">
    <source>
        <dbReference type="ARBA" id="ARBA00023274"/>
    </source>
</evidence>
<reference evidence="9 10" key="1">
    <citation type="journal article" date="2018" name="Mol. Biol. Evol.">
        <title>Analysis of the draft genome of the red seaweed Gracilariopsis chorda provides insights into genome size evolution in Rhodophyta.</title>
        <authorList>
            <person name="Lee J."/>
            <person name="Yang E.C."/>
            <person name="Graf L."/>
            <person name="Yang J.H."/>
            <person name="Qiu H."/>
            <person name="Zel Zion U."/>
            <person name="Chan C.X."/>
            <person name="Stephens T.G."/>
            <person name="Weber A.P.M."/>
            <person name="Boo G.H."/>
            <person name="Boo S.M."/>
            <person name="Kim K.M."/>
            <person name="Shin Y."/>
            <person name="Jung M."/>
            <person name="Lee S.J."/>
            <person name="Yim H.S."/>
            <person name="Lee J.H."/>
            <person name="Bhattacharya D."/>
            <person name="Yoon H.S."/>
        </authorList>
    </citation>
    <scope>NUCLEOTIDE SEQUENCE [LARGE SCALE GENOMIC DNA]</scope>
    <source>
        <strain evidence="9 10">SKKU-2015</strain>
        <tissue evidence="9">Whole body</tissue>
    </source>
</reference>
<dbReference type="OrthoDB" id="3189at2759"/>
<dbReference type="EMBL" id="NBIV01000010">
    <property type="protein sequence ID" value="PXF48911.1"/>
    <property type="molecule type" value="Genomic_DNA"/>
</dbReference>